<dbReference type="InterPro" id="IPR020904">
    <property type="entry name" value="Sc_DH/Rdtase_CS"/>
</dbReference>
<dbReference type="SUPFAM" id="SSF51735">
    <property type="entry name" value="NAD(P)-binding Rossmann-fold domains"/>
    <property type="match status" value="1"/>
</dbReference>
<dbReference type="Pfam" id="PF00106">
    <property type="entry name" value="adh_short"/>
    <property type="match status" value="1"/>
</dbReference>
<dbReference type="InterPro" id="IPR002347">
    <property type="entry name" value="SDR_fam"/>
</dbReference>
<evidence type="ECO:0000313" key="4">
    <source>
        <dbReference type="Proteomes" id="UP001595604"/>
    </source>
</evidence>
<organism evidence="3 4">
    <name type="scientific">Novosphingobium bradum</name>
    <dbReference type="NCBI Taxonomy" id="1737444"/>
    <lineage>
        <taxon>Bacteria</taxon>
        <taxon>Pseudomonadati</taxon>
        <taxon>Pseudomonadota</taxon>
        <taxon>Alphaproteobacteria</taxon>
        <taxon>Sphingomonadales</taxon>
        <taxon>Sphingomonadaceae</taxon>
        <taxon>Novosphingobium</taxon>
    </lineage>
</organism>
<dbReference type="PANTHER" id="PTHR42760:SF135">
    <property type="entry name" value="BLL7886 PROTEIN"/>
    <property type="match status" value="1"/>
</dbReference>
<name>A0ABV7IKZ8_9SPHN</name>
<dbReference type="Gene3D" id="3.40.50.720">
    <property type="entry name" value="NAD(P)-binding Rossmann-like Domain"/>
    <property type="match status" value="1"/>
</dbReference>
<keyword evidence="4" id="KW-1185">Reference proteome</keyword>
<evidence type="ECO:0000313" key="3">
    <source>
        <dbReference type="EMBL" id="MFC3172672.1"/>
    </source>
</evidence>
<reference evidence="4" key="1">
    <citation type="journal article" date="2019" name="Int. J. Syst. Evol. Microbiol.">
        <title>The Global Catalogue of Microorganisms (GCM) 10K type strain sequencing project: providing services to taxonomists for standard genome sequencing and annotation.</title>
        <authorList>
            <consortium name="The Broad Institute Genomics Platform"/>
            <consortium name="The Broad Institute Genome Sequencing Center for Infectious Disease"/>
            <person name="Wu L."/>
            <person name="Ma J."/>
        </authorList>
    </citation>
    <scope>NUCLEOTIDE SEQUENCE [LARGE SCALE GENOMIC DNA]</scope>
    <source>
        <strain evidence="4">KCTC 42984</strain>
    </source>
</reference>
<dbReference type="PRINTS" id="PR00081">
    <property type="entry name" value="GDHRDH"/>
</dbReference>
<comment type="similarity">
    <text evidence="1 2">Belongs to the short-chain dehydrogenases/reductases (SDR) family.</text>
</comment>
<dbReference type="RefSeq" id="WP_379508069.1">
    <property type="nucleotide sequence ID" value="NZ_JBHRTQ010000001.1"/>
</dbReference>
<comment type="caution">
    <text evidence="3">The sequence shown here is derived from an EMBL/GenBank/DDBJ whole genome shotgun (WGS) entry which is preliminary data.</text>
</comment>
<sequence length="231" mass="22922">MTMSGRSIIVTGGFGALGRVVAAAFAAAGDRVARIDFAPSAPDAIPGGLDIAGVDLTDAAAVDGAVARVAEAFGGVDVLVNIAGGFTWETLEGGAIGSWERMFTMNVKSNATITRAVLPHVKASKAGRIINIGAGAAISAAAGMGAYAASKAGVHRLTEALSAELSGTGVTVNAVLPSIIDTPTNRADMPGADTSQWVKPQAIADVIQFLASPAARAISGALIPVSRGEGG</sequence>
<protein>
    <submittedName>
        <fullName evidence="3">SDR family NAD(P)-dependent oxidoreductase</fullName>
    </submittedName>
</protein>
<evidence type="ECO:0000256" key="1">
    <source>
        <dbReference type="ARBA" id="ARBA00006484"/>
    </source>
</evidence>
<accession>A0ABV7IKZ8</accession>
<dbReference type="PROSITE" id="PS00061">
    <property type="entry name" value="ADH_SHORT"/>
    <property type="match status" value="1"/>
</dbReference>
<proteinExistence type="inferred from homology"/>
<dbReference type="InterPro" id="IPR036291">
    <property type="entry name" value="NAD(P)-bd_dom_sf"/>
</dbReference>
<dbReference type="Proteomes" id="UP001595604">
    <property type="component" value="Unassembled WGS sequence"/>
</dbReference>
<evidence type="ECO:0000256" key="2">
    <source>
        <dbReference type="RuleBase" id="RU000363"/>
    </source>
</evidence>
<gene>
    <name evidence="3" type="ORF">ACFOD9_00255</name>
</gene>
<dbReference type="PANTHER" id="PTHR42760">
    <property type="entry name" value="SHORT-CHAIN DEHYDROGENASES/REDUCTASES FAMILY MEMBER"/>
    <property type="match status" value="1"/>
</dbReference>
<dbReference type="PRINTS" id="PR00080">
    <property type="entry name" value="SDRFAMILY"/>
</dbReference>
<dbReference type="EMBL" id="JBHRTQ010000001">
    <property type="protein sequence ID" value="MFC3172672.1"/>
    <property type="molecule type" value="Genomic_DNA"/>
</dbReference>